<keyword evidence="2" id="KW-1133">Transmembrane helix</keyword>
<feature type="transmembrane region" description="Helical" evidence="2">
    <location>
        <begin position="46"/>
        <end position="65"/>
    </location>
</feature>
<evidence type="ECO:0000256" key="2">
    <source>
        <dbReference type="SAM" id="Phobius"/>
    </source>
</evidence>
<feature type="transmembrane region" description="Helical" evidence="2">
    <location>
        <begin position="163"/>
        <end position="186"/>
    </location>
</feature>
<dbReference type="EMBL" id="KB468124">
    <property type="protein sequence ID" value="PCH41960.1"/>
    <property type="molecule type" value="Genomic_DNA"/>
</dbReference>
<evidence type="ECO:0000313" key="4">
    <source>
        <dbReference type="Proteomes" id="UP000218811"/>
    </source>
</evidence>
<feature type="transmembrane region" description="Helical" evidence="2">
    <location>
        <begin position="130"/>
        <end position="151"/>
    </location>
</feature>
<dbReference type="OrthoDB" id="3357408at2759"/>
<dbReference type="STRING" id="742152.A0A2H3JID6"/>
<feature type="transmembrane region" description="Helical" evidence="2">
    <location>
        <begin position="12"/>
        <end position="34"/>
    </location>
</feature>
<evidence type="ECO:0000313" key="3">
    <source>
        <dbReference type="EMBL" id="PCH41960.1"/>
    </source>
</evidence>
<feature type="region of interest" description="Disordered" evidence="1">
    <location>
        <begin position="296"/>
        <end position="318"/>
    </location>
</feature>
<dbReference type="OMA" id="NAMYIVY"/>
<feature type="transmembrane region" description="Helical" evidence="2">
    <location>
        <begin position="100"/>
        <end position="118"/>
    </location>
</feature>
<proteinExistence type="predicted"/>
<name>A0A2H3JID6_WOLCO</name>
<evidence type="ECO:0000256" key="1">
    <source>
        <dbReference type="SAM" id="MobiDB-lite"/>
    </source>
</evidence>
<feature type="compositionally biased region" description="Basic and acidic residues" evidence="1">
    <location>
        <begin position="308"/>
        <end position="318"/>
    </location>
</feature>
<reference evidence="3 4" key="1">
    <citation type="journal article" date="2012" name="Science">
        <title>The Paleozoic origin of enzymatic lignin decomposition reconstructed from 31 fungal genomes.</title>
        <authorList>
            <person name="Floudas D."/>
            <person name="Binder M."/>
            <person name="Riley R."/>
            <person name="Barry K."/>
            <person name="Blanchette R.A."/>
            <person name="Henrissat B."/>
            <person name="Martinez A.T."/>
            <person name="Otillar R."/>
            <person name="Spatafora J.W."/>
            <person name="Yadav J.S."/>
            <person name="Aerts A."/>
            <person name="Benoit I."/>
            <person name="Boyd A."/>
            <person name="Carlson A."/>
            <person name="Copeland A."/>
            <person name="Coutinho P.M."/>
            <person name="de Vries R.P."/>
            <person name="Ferreira P."/>
            <person name="Findley K."/>
            <person name="Foster B."/>
            <person name="Gaskell J."/>
            <person name="Glotzer D."/>
            <person name="Gorecki P."/>
            <person name="Heitman J."/>
            <person name="Hesse C."/>
            <person name="Hori C."/>
            <person name="Igarashi K."/>
            <person name="Jurgens J.A."/>
            <person name="Kallen N."/>
            <person name="Kersten P."/>
            <person name="Kohler A."/>
            <person name="Kuees U."/>
            <person name="Kumar T.K.A."/>
            <person name="Kuo A."/>
            <person name="LaButti K."/>
            <person name="Larrondo L.F."/>
            <person name="Lindquist E."/>
            <person name="Ling A."/>
            <person name="Lombard V."/>
            <person name="Lucas S."/>
            <person name="Lundell T."/>
            <person name="Martin R."/>
            <person name="McLaughlin D.J."/>
            <person name="Morgenstern I."/>
            <person name="Morin E."/>
            <person name="Murat C."/>
            <person name="Nagy L.G."/>
            <person name="Nolan M."/>
            <person name="Ohm R.A."/>
            <person name="Patyshakuliyeva A."/>
            <person name="Rokas A."/>
            <person name="Ruiz-Duenas F.J."/>
            <person name="Sabat G."/>
            <person name="Salamov A."/>
            <person name="Samejima M."/>
            <person name="Schmutz J."/>
            <person name="Slot J.C."/>
            <person name="St John F."/>
            <person name="Stenlid J."/>
            <person name="Sun H."/>
            <person name="Sun S."/>
            <person name="Syed K."/>
            <person name="Tsang A."/>
            <person name="Wiebenga A."/>
            <person name="Young D."/>
            <person name="Pisabarro A."/>
            <person name="Eastwood D.C."/>
            <person name="Martin F."/>
            <person name="Cullen D."/>
            <person name="Grigoriev I.V."/>
            <person name="Hibbett D.S."/>
        </authorList>
    </citation>
    <scope>NUCLEOTIDE SEQUENCE [LARGE SCALE GENOMIC DNA]</scope>
    <source>
        <strain evidence="3 4">MD-104</strain>
    </source>
</reference>
<organism evidence="3 4">
    <name type="scientific">Wolfiporia cocos (strain MD-104)</name>
    <name type="common">Brown rot fungus</name>
    <dbReference type="NCBI Taxonomy" id="742152"/>
    <lineage>
        <taxon>Eukaryota</taxon>
        <taxon>Fungi</taxon>
        <taxon>Dikarya</taxon>
        <taxon>Basidiomycota</taxon>
        <taxon>Agaricomycotina</taxon>
        <taxon>Agaricomycetes</taxon>
        <taxon>Polyporales</taxon>
        <taxon>Phaeolaceae</taxon>
        <taxon>Wolfiporia</taxon>
    </lineage>
</organism>
<gene>
    <name evidence="3" type="ORF">WOLCODRAFT_143808</name>
</gene>
<keyword evidence="2" id="KW-0812">Transmembrane</keyword>
<dbReference type="Proteomes" id="UP000218811">
    <property type="component" value="Unassembled WGS sequence"/>
</dbReference>
<keyword evidence="4" id="KW-1185">Reference proteome</keyword>
<keyword evidence="2" id="KW-0472">Membrane</keyword>
<sequence length="318" mass="35464">MSINFFIDKATLIASWLESFLWGINTIIFAYTIFRICKNGRERMNRVTTSAIVILYILASAHMIIELPRLIAGFITFRDTIGPITYLGNVGLPLDVAKDYIYITNTVVGDSVLVWRLYTVWGKRPQISIFPIIMILGTAVSGYGAISLYLIPNSNISKTVNWGTSMFAISLSTNIIVTALTAIRIWYVGHRNRELMGRSSTPYSRIVLLVIESGLAITTAKIIEFVLFERSGNGYTGNMAITIVFDAMPQITGMMPTLIVLAVDSGYTQPDEYYSQEKHRDMRAMVFAPPSIHPSSTGFGTSECEVSVETRKKDHESL</sequence>
<protein>
    <submittedName>
        <fullName evidence="3">Uncharacterized protein</fullName>
    </submittedName>
</protein>
<accession>A0A2H3JID6</accession>
<dbReference type="AlphaFoldDB" id="A0A2H3JID6"/>